<keyword evidence="2 5" id="KW-0012">Acyltransferase</keyword>
<dbReference type="EC" id="2.3.1.-" evidence="5"/>
<feature type="compositionally biased region" description="Basic and acidic residues" evidence="3">
    <location>
        <begin position="89"/>
        <end position="98"/>
    </location>
</feature>
<evidence type="ECO:0000256" key="3">
    <source>
        <dbReference type="SAM" id="MobiDB-lite"/>
    </source>
</evidence>
<organism evidence="5 6">
    <name type="scientific">Halorubrum trueperi</name>
    <dbReference type="NCBI Taxonomy" id="2004704"/>
    <lineage>
        <taxon>Archaea</taxon>
        <taxon>Methanobacteriati</taxon>
        <taxon>Methanobacteriota</taxon>
        <taxon>Stenosarchaea group</taxon>
        <taxon>Halobacteria</taxon>
        <taxon>Halobacteriales</taxon>
        <taxon>Haloferacaceae</taxon>
        <taxon>Halorubrum</taxon>
    </lineage>
</organism>
<evidence type="ECO:0000256" key="1">
    <source>
        <dbReference type="ARBA" id="ARBA00022679"/>
    </source>
</evidence>
<reference evidence="5 6" key="1">
    <citation type="journal article" date="2019" name="Int. J. Syst. Evol. Microbiol.">
        <title>The Global Catalogue of Microorganisms (GCM) 10K type strain sequencing project: providing services to taxonomists for standard genome sequencing and annotation.</title>
        <authorList>
            <consortium name="The Broad Institute Genomics Platform"/>
            <consortium name="The Broad Institute Genome Sequencing Center for Infectious Disease"/>
            <person name="Wu L."/>
            <person name="Ma J."/>
        </authorList>
    </citation>
    <scope>NUCLEOTIDE SEQUENCE [LARGE SCALE GENOMIC DNA]</scope>
    <source>
        <strain evidence="5 6">Y73</strain>
    </source>
</reference>
<dbReference type="InterPro" id="IPR000182">
    <property type="entry name" value="GNAT_dom"/>
</dbReference>
<dbReference type="AlphaFoldDB" id="A0ABD5UPD0"/>
<dbReference type="PROSITE" id="PS51186">
    <property type="entry name" value="GNAT"/>
    <property type="match status" value="1"/>
</dbReference>
<evidence type="ECO:0000259" key="4">
    <source>
        <dbReference type="PROSITE" id="PS51186"/>
    </source>
</evidence>
<keyword evidence="1 5" id="KW-0808">Transferase</keyword>
<keyword evidence="6" id="KW-1185">Reference proteome</keyword>
<dbReference type="EMBL" id="JBHSXI010000023">
    <property type="protein sequence ID" value="MFC6890370.1"/>
    <property type="molecule type" value="Genomic_DNA"/>
</dbReference>
<dbReference type="SUPFAM" id="SSF55729">
    <property type="entry name" value="Acyl-CoA N-acyltransferases (Nat)"/>
    <property type="match status" value="1"/>
</dbReference>
<gene>
    <name evidence="5" type="ORF">ACFQEY_15340</name>
</gene>
<feature type="domain" description="N-acetyltransferase" evidence="4">
    <location>
        <begin position="51"/>
        <end position="188"/>
    </location>
</feature>
<proteinExistence type="predicted"/>
<dbReference type="Gene3D" id="3.40.630.30">
    <property type="match status" value="1"/>
</dbReference>
<accession>A0ABD5UPD0</accession>
<dbReference type="PANTHER" id="PTHR43877">
    <property type="entry name" value="AMINOALKYLPHOSPHONATE N-ACETYLTRANSFERASE-RELATED-RELATED"/>
    <property type="match status" value="1"/>
</dbReference>
<feature type="region of interest" description="Disordered" evidence="3">
    <location>
        <begin position="71"/>
        <end position="101"/>
    </location>
</feature>
<sequence>MADSDRVRVTTATAADVDRVTDLWIALAAGQRRHGSTLLAEENRNAVREWVARSVVTGELLVAREEGSAADIDDGRSADGYAGDDSDPDGGRSDDGHGEPVGFVGFSLDRGGYDRDRTRGTVSNLFVVPDRRGEGIGAELLCAAEDALREAGAETVALEALAANGRARGFYADRGYETHRVEMTKSLGAETAGPEAGDEREV</sequence>
<dbReference type="Pfam" id="PF00583">
    <property type="entry name" value="Acetyltransf_1"/>
    <property type="match status" value="1"/>
</dbReference>
<dbReference type="CDD" id="cd04301">
    <property type="entry name" value="NAT_SF"/>
    <property type="match status" value="1"/>
</dbReference>
<name>A0ABD5UPD0_9EURY</name>
<dbReference type="Proteomes" id="UP001596333">
    <property type="component" value="Unassembled WGS sequence"/>
</dbReference>
<dbReference type="InterPro" id="IPR016181">
    <property type="entry name" value="Acyl_CoA_acyltransferase"/>
</dbReference>
<evidence type="ECO:0000313" key="6">
    <source>
        <dbReference type="Proteomes" id="UP001596333"/>
    </source>
</evidence>
<dbReference type="InterPro" id="IPR050832">
    <property type="entry name" value="Bact_Acetyltransf"/>
</dbReference>
<dbReference type="GO" id="GO:0016746">
    <property type="term" value="F:acyltransferase activity"/>
    <property type="evidence" value="ECO:0007669"/>
    <property type="project" value="UniProtKB-KW"/>
</dbReference>
<comment type="caution">
    <text evidence="5">The sequence shown here is derived from an EMBL/GenBank/DDBJ whole genome shotgun (WGS) entry which is preliminary data.</text>
</comment>
<dbReference type="RefSeq" id="WP_379770223.1">
    <property type="nucleotide sequence ID" value="NZ_JBHSXI010000023.1"/>
</dbReference>
<protein>
    <submittedName>
        <fullName evidence="5">GNAT family N-acetyltransferase</fullName>
        <ecNumber evidence="5">2.3.1.-</ecNumber>
    </submittedName>
</protein>
<evidence type="ECO:0000313" key="5">
    <source>
        <dbReference type="EMBL" id="MFC6890370.1"/>
    </source>
</evidence>
<evidence type="ECO:0000256" key="2">
    <source>
        <dbReference type="ARBA" id="ARBA00023315"/>
    </source>
</evidence>
<dbReference type="PANTHER" id="PTHR43877:SF2">
    <property type="entry name" value="AMINOALKYLPHOSPHONATE N-ACETYLTRANSFERASE-RELATED"/>
    <property type="match status" value="1"/>
</dbReference>